<evidence type="ECO:0000256" key="4">
    <source>
        <dbReference type="ARBA" id="ARBA00023159"/>
    </source>
</evidence>
<evidence type="ECO:0000259" key="6">
    <source>
        <dbReference type="PROSITE" id="PS51094"/>
    </source>
</evidence>
<accession>A0ABW4NNW1</accession>
<evidence type="ECO:0000256" key="1">
    <source>
        <dbReference type="ARBA" id="ARBA00022679"/>
    </source>
</evidence>
<dbReference type="Gene3D" id="3.40.930.10">
    <property type="entry name" value="Mannitol-specific EII, Chain A"/>
    <property type="match status" value="1"/>
</dbReference>
<dbReference type="EMBL" id="JBHUFF010000014">
    <property type="protein sequence ID" value="MFD1799823.1"/>
    <property type="molecule type" value="Genomic_DNA"/>
</dbReference>
<dbReference type="InterPro" id="IPR036634">
    <property type="entry name" value="PRD_sf"/>
</dbReference>
<protein>
    <submittedName>
        <fullName evidence="9">BglG family transcription antiterminator</fullName>
    </submittedName>
</protein>
<dbReference type="PROSITE" id="PS51099">
    <property type="entry name" value="PTS_EIIB_TYPE_2"/>
    <property type="match status" value="1"/>
</dbReference>
<evidence type="ECO:0000259" key="8">
    <source>
        <dbReference type="PROSITE" id="PS51372"/>
    </source>
</evidence>
<evidence type="ECO:0000313" key="10">
    <source>
        <dbReference type="Proteomes" id="UP001597285"/>
    </source>
</evidence>
<keyword evidence="3" id="KW-0805">Transcription regulation</keyword>
<dbReference type="Pfam" id="PF05043">
    <property type="entry name" value="Mga"/>
    <property type="match status" value="1"/>
</dbReference>
<feature type="domain" description="PRD" evidence="8">
    <location>
        <begin position="214"/>
        <end position="319"/>
    </location>
</feature>
<dbReference type="PANTHER" id="PTHR30185:SF18">
    <property type="entry name" value="TRANSCRIPTIONAL REGULATOR MTLR"/>
    <property type="match status" value="1"/>
</dbReference>
<dbReference type="PANTHER" id="PTHR30185">
    <property type="entry name" value="CRYPTIC BETA-GLUCOSIDE BGL OPERON ANTITERMINATOR"/>
    <property type="match status" value="1"/>
</dbReference>
<sequence>MFTHFDFFGKEEIPINISKREKKIIELLLEQKNGVTLDFLTEALRVSDRTIYREMSSLESTLAKSQIKLVREPDKGYRLIGNAIALQELQENLHDSSKELSVQQRQSILVIQLLLNEEEVKMEALALELQVSVGTIQSDLQSIEEIFKDYKIEIQRKKSKGIKAVAEESNRRLIISGLISSEINEYDFSRLLESFSKKNKESQWVKRENLFLNLLDEQVLTNVYYVLKEFDQDFFKQVTDTQFQKLIILLTFSIMRIKQGYTLESFHTPLTTVEDSTSVSIAKGIFQATQKRDAIEVNLAETYFLALQIEGLNVHIRKEFFSEGYDADLSFKVSELIRRVSYQMDWDFNQDETLYNDLLAHISAAVKRAMAPMPGNVSSLLQKIHSQYQQLSLVVEENLKEVFTDIEFLPDEIIYIVIHFASTYEKLIARQHVSVLVICSSGVGMAKIVQNRLKKNIPEISDIATSRISQLDQLELEDYDLILSTIFLQGFESEYKVVTPLLMDDEIKSIRMSIKQLLSEKLKKQPSDTKNLVTSPIEENEFKTFYHKMTIVNQLFERFDLKKWQNHRNIEELIESICLYLEEEAVLSNPEKIKWKLLERMTIAPIGLPGTNMALFHCIDSEVTVPYFAIYDIPASFVMDSIDKGTIEMKRVLMMLGPEPLSEAAQEVLGLISSAIVESDLNLEIFNAGSKKLLTNYLNALFLEKYQKQ</sequence>
<evidence type="ECO:0000256" key="2">
    <source>
        <dbReference type="ARBA" id="ARBA00022737"/>
    </source>
</evidence>
<dbReference type="Pfam" id="PF08279">
    <property type="entry name" value="HTH_11"/>
    <property type="match status" value="1"/>
</dbReference>
<organism evidence="9 10">
    <name type="scientific">Carnobacterium antarcticum</name>
    <dbReference type="NCBI Taxonomy" id="2126436"/>
    <lineage>
        <taxon>Bacteria</taxon>
        <taxon>Bacillati</taxon>
        <taxon>Bacillota</taxon>
        <taxon>Bacilli</taxon>
        <taxon>Lactobacillales</taxon>
        <taxon>Carnobacteriaceae</taxon>
        <taxon>Carnobacterium</taxon>
    </lineage>
</organism>
<dbReference type="InterPro" id="IPR013196">
    <property type="entry name" value="HTH_11"/>
</dbReference>
<dbReference type="PROSITE" id="PS51372">
    <property type="entry name" value="PRD_2"/>
    <property type="match status" value="2"/>
</dbReference>
<dbReference type="SUPFAM" id="SSF63520">
    <property type="entry name" value="PTS-regulatory domain, PRD"/>
    <property type="match status" value="2"/>
</dbReference>
<dbReference type="SUPFAM" id="SSF46785">
    <property type="entry name" value="Winged helix' DNA-binding domain"/>
    <property type="match status" value="1"/>
</dbReference>
<dbReference type="InterPro" id="IPR036095">
    <property type="entry name" value="PTS_EIIB-like_sf"/>
</dbReference>
<dbReference type="Gene3D" id="1.10.10.10">
    <property type="entry name" value="Winged helix-like DNA-binding domain superfamily/Winged helix DNA-binding domain"/>
    <property type="match status" value="2"/>
</dbReference>
<dbReference type="Pfam" id="PF00874">
    <property type="entry name" value="PRD"/>
    <property type="match status" value="2"/>
</dbReference>
<dbReference type="InterPro" id="IPR050661">
    <property type="entry name" value="BglG_antiterminators"/>
</dbReference>
<gene>
    <name evidence="9" type="ORF">ACFSBK_08180</name>
</gene>
<evidence type="ECO:0000313" key="9">
    <source>
        <dbReference type="EMBL" id="MFD1799823.1"/>
    </source>
</evidence>
<feature type="domain" description="PRD" evidence="8">
    <location>
        <begin position="324"/>
        <end position="430"/>
    </location>
</feature>
<dbReference type="InterPro" id="IPR013011">
    <property type="entry name" value="PTS_EIIB_2"/>
</dbReference>
<dbReference type="InterPro" id="IPR007737">
    <property type="entry name" value="Mga_HTH"/>
</dbReference>
<dbReference type="CDD" id="cd05568">
    <property type="entry name" value="PTS_IIB_bgl_like"/>
    <property type="match status" value="1"/>
</dbReference>
<dbReference type="InterPro" id="IPR016152">
    <property type="entry name" value="PTrfase/Anion_transptr"/>
</dbReference>
<reference evidence="10" key="1">
    <citation type="journal article" date="2019" name="Int. J. Syst. Evol. Microbiol.">
        <title>The Global Catalogue of Microorganisms (GCM) 10K type strain sequencing project: providing services to taxonomists for standard genome sequencing and annotation.</title>
        <authorList>
            <consortium name="The Broad Institute Genomics Platform"/>
            <consortium name="The Broad Institute Genome Sequencing Center for Infectious Disease"/>
            <person name="Wu L."/>
            <person name="Ma J."/>
        </authorList>
    </citation>
    <scope>NUCLEOTIDE SEQUENCE [LARGE SCALE GENOMIC DNA]</scope>
    <source>
        <strain evidence="10">KCTC 42143</strain>
    </source>
</reference>
<dbReference type="Gene3D" id="3.40.50.2300">
    <property type="match status" value="1"/>
</dbReference>
<evidence type="ECO:0000256" key="5">
    <source>
        <dbReference type="ARBA" id="ARBA00023163"/>
    </source>
</evidence>
<dbReference type="InterPro" id="IPR036388">
    <property type="entry name" value="WH-like_DNA-bd_sf"/>
</dbReference>
<keyword evidence="10" id="KW-1185">Reference proteome</keyword>
<comment type="caution">
    <text evidence="9">The sequence shown here is derived from an EMBL/GenBank/DDBJ whole genome shotgun (WGS) entry which is preliminary data.</text>
</comment>
<dbReference type="InterPro" id="IPR011608">
    <property type="entry name" value="PRD"/>
</dbReference>
<feature type="domain" description="PTS EIIB type-2" evidence="7">
    <location>
        <begin position="433"/>
        <end position="522"/>
    </location>
</feature>
<name>A0ABW4NNW1_9LACT</name>
<evidence type="ECO:0000259" key="7">
    <source>
        <dbReference type="PROSITE" id="PS51099"/>
    </source>
</evidence>
<dbReference type="InterPro" id="IPR002178">
    <property type="entry name" value="PTS_EIIA_type-2_dom"/>
</dbReference>
<dbReference type="SUPFAM" id="SSF55804">
    <property type="entry name" value="Phoshotransferase/anion transport protein"/>
    <property type="match status" value="1"/>
</dbReference>
<dbReference type="Pfam" id="PF00359">
    <property type="entry name" value="PTS_EIIA_2"/>
    <property type="match status" value="1"/>
</dbReference>
<dbReference type="SUPFAM" id="SSF52794">
    <property type="entry name" value="PTS system IIB component-like"/>
    <property type="match status" value="1"/>
</dbReference>
<dbReference type="Proteomes" id="UP001597285">
    <property type="component" value="Unassembled WGS sequence"/>
</dbReference>
<dbReference type="PROSITE" id="PS51094">
    <property type="entry name" value="PTS_EIIA_TYPE_2"/>
    <property type="match status" value="1"/>
</dbReference>
<dbReference type="Gene3D" id="1.10.1790.10">
    <property type="entry name" value="PRD domain"/>
    <property type="match status" value="1"/>
</dbReference>
<keyword evidence="4" id="KW-0010">Activator</keyword>
<keyword evidence="5" id="KW-0804">Transcription</keyword>
<proteinExistence type="predicted"/>
<dbReference type="RefSeq" id="WP_231726736.1">
    <property type="nucleotide sequence ID" value="NZ_JBHSQC010000015.1"/>
</dbReference>
<keyword evidence="2" id="KW-0677">Repeat</keyword>
<feature type="domain" description="PTS EIIA type-2" evidence="6">
    <location>
        <begin position="554"/>
        <end position="701"/>
    </location>
</feature>
<evidence type="ECO:0000256" key="3">
    <source>
        <dbReference type="ARBA" id="ARBA00023015"/>
    </source>
</evidence>
<keyword evidence="1" id="KW-0808">Transferase</keyword>
<dbReference type="InterPro" id="IPR036390">
    <property type="entry name" value="WH_DNA-bd_sf"/>
</dbReference>